<accession>A0A327ZQ02</accession>
<keyword evidence="1" id="KW-0540">Nuclease</keyword>
<dbReference type="SMART" id="SM00318">
    <property type="entry name" value="SNc"/>
    <property type="match status" value="1"/>
</dbReference>
<dbReference type="Gene3D" id="2.40.50.90">
    <property type="match status" value="1"/>
</dbReference>
<dbReference type="GO" id="GO:0016787">
    <property type="term" value="F:hydrolase activity"/>
    <property type="evidence" value="ECO:0007669"/>
    <property type="project" value="UniProtKB-KW"/>
</dbReference>
<keyword evidence="7" id="KW-1185">Reference proteome</keyword>
<feature type="region of interest" description="Disordered" evidence="4">
    <location>
        <begin position="192"/>
        <end position="212"/>
    </location>
</feature>
<dbReference type="AlphaFoldDB" id="A0A327ZQ02"/>
<keyword evidence="3" id="KW-0378">Hydrolase</keyword>
<feature type="compositionally biased region" description="Polar residues" evidence="4">
    <location>
        <begin position="192"/>
        <end position="205"/>
    </location>
</feature>
<keyword evidence="2" id="KW-0255">Endonuclease</keyword>
<dbReference type="SMART" id="SM00894">
    <property type="entry name" value="Excalibur"/>
    <property type="match status" value="1"/>
</dbReference>
<dbReference type="Proteomes" id="UP000249808">
    <property type="component" value="Unassembled WGS sequence"/>
</dbReference>
<evidence type="ECO:0000313" key="7">
    <source>
        <dbReference type="Proteomes" id="UP000249808"/>
    </source>
</evidence>
<dbReference type="Pfam" id="PF05901">
    <property type="entry name" value="Excalibur"/>
    <property type="match status" value="1"/>
</dbReference>
<evidence type="ECO:0000256" key="1">
    <source>
        <dbReference type="ARBA" id="ARBA00022722"/>
    </source>
</evidence>
<gene>
    <name evidence="6" type="ORF">BHU61_09570</name>
</gene>
<organism evidence="6 7">
    <name type="scientific">Macrococcus epidermidis</name>
    <dbReference type="NCBI Taxonomy" id="1902580"/>
    <lineage>
        <taxon>Bacteria</taxon>
        <taxon>Bacillati</taxon>
        <taxon>Bacillota</taxon>
        <taxon>Bacilli</taxon>
        <taxon>Bacillales</taxon>
        <taxon>Staphylococcaceae</taxon>
        <taxon>Macrococcus</taxon>
    </lineage>
</organism>
<dbReference type="InterPro" id="IPR035437">
    <property type="entry name" value="SNase_OB-fold_sf"/>
</dbReference>
<dbReference type="InterPro" id="IPR008613">
    <property type="entry name" value="Excalibur_Ca-bd_domain"/>
</dbReference>
<dbReference type="EMBL" id="PZJH01000004">
    <property type="protein sequence ID" value="RAK44391.1"/>
    <property type="molecule type" value="Genomic_DNA"/>
</dbReference>
<dbReference type="PANTHER" id="PTHR12302:SF3">
    <property type="entry name" value="SERINE_THREONINE-PROTEIN KINASE 31"/>
    <property type="match status" value="1"/>
</dbReference>
<feature type="domain" description="TNase-like" evidence="5">
    <location>
        <begin position="27"/>
        <end position="159"/>
    </location>
</feature>
<dbReference type="PANTHER" id="PTHR12302">
    <property type="entry name" value="EBNA2 BINDING PROTEIN P100"/>
    <property type="match status" value="1"/>
</dbReference>
<dbReference type="GO" id="GO:0004519">
    <property type="term" value="F:endonuclease activity"/>
    <property type="evidence" value="ECO:0007669"/>
    <property type="project" value="UniProtKB-KW"/>
</dbReference>
<protein>
    <recommendedName>
        <fullName evidence="5">TNase-like domain-containing protein</fullName>
    </recommendedName>
</protein>
<evidence type="ECO:0000256" key="3">
    <source>
        <dbReference type="ARBA" id="ARBA00022801"/>
    </source>
</evidence>
<dbReference type="RefSeq" id="WP_111716457.1">
    <property type="nucleotide sequence ID" value="NZ_JBHSSR010000006.1"/>
</dbReference>
<evidence type="ECO:0000259" key="5">
    <source>
        <dbReference type="PROSITE" id="PS50830"/>
    </source>
</evidence>
<dbReference type="SUPFAM" id="SSF50199">
    <property type="entry name" value="Staphylococcal nuclease"/>
    <property type="match status" value="1"/>
</dbReference>
<comment type="caution">
    <text evidence="6">The sequence shown here is derived from an EMBL/GenBank/DDBJ whole genome shotgun (WGS) entry which is preliminary data.</text>
</comment>
<reference evidence="6 7" key="1">
    <citation type="journal article" date="2018" name="Front. Microbiol.">
        <title>Description and Comparative Genomics of Macrococcus caseolyticus subsp. hominis subsp. nov., Macrococcus goetzii sp. nov., Macrococcus epidermidis sp. nov., and Macrococcus bohemicus sp. nov., Novel Macrococci From Human Clinical Material With Virulence Potential and Suspected Uptake of Foreign DNA by Natural Transformation.</title>
        <authorList>
            <person name="Maslanova I."/>
            <person name="Wertheimer Z."/>
            <person name="Sedlacek I."/>
            <person name="Svec P."/>
            <person name="Indrakova A."/>
            <person name="Kovarovic V."/>
            <person name="Schumann P."/>
            <person name="Sproer C."/>
            <person name="Kralova S."/>
            <person name="Sedo O."/>
            <person name="Kristofova L."/>
            <person name="Vrbovska V."/>
            <person name="Fuzik T."/>
            <person name="Petras P."/>
            <person name="Zdrahal Z."/>
            <person name="Ruzickova V."/>
            <person name="Doskar J."/>
            <person name="Pantucek R."/>
        </authorList>
    </citation>
    <scope>NUCLEOTIDE SEQUENCE [LARGE SCALE GENOMIC DNA]</scope>
    <source>
        <strain evidence="6 7">01/688</strain>
    </source>
</reference>
<evidence type="ECO:0000256" key="2">
    <source>
        <dbReference type="ARBA" id="ARBA00022759"/>
    </source>
</evidence>
<name>A0A327ZQ02_9STAP</name>
<sequence>MKVLKMFIAIILLFILVPQKESQALSSKYNVQYVSVVDGDTAYVKLGKKTIKIRMLLIDTPESKDPRKPVQPYAKEAAKYLENYMRYGKLQIQYDNNQKLDKYGRHLVYLYANGKLVNKEMVRYGYARVGYVYTQKYYLNLLKTNESHAKQKHYKIWSIKGYVNPLGEGYIYKETAKPVKSTTSSNVSGFVSTNNTSTVQKSPTPSRAGYPTSRYKTGAPKVLANCTEVKQYYPYGITDSHISYQSKFDRDGDRMGCEASGIKYQSWMANN</sequence>
<proteinExistence type="predicted"/>
<dbReference type="PROSITE" id="PS50830">
    <property type="entry name" value="TNASE_3"/>
    <property type="match status" value="1"/>
</dbReference>
<evidence type="ECO:0000256" key="4">
    <source>
        <dbReference type="SAM" id="MobiDB-lite"/>
    </source>
</evidence>
<dbReference type="InterPro" id="IPR016071">
    <property type="entry name" value="Staphylococal_nuclease_OB-fold"/>
</dbReference>
<evidence type="ECO:0000313" key="6">
    <source>
        <dbReference type="EMBL" id="RAK44391.1"/>
    </source>
</evidence>
<dbReference type="Pfam" id="PF00565">
    <property type="entry name" value="SNase"/>
    <property type="match status" value="1"/>
</dbReference>